<accession>C0E6W3</accession>
<name>C0E6W3_9CORY</name>
<reference evidence="1 2" key="1">
    <citation type="submission" date="2009-01" db="EMBL/GenBank/DDBJ databases">
        <authorList>
            <person name="Fulton L."/>
            <person name="Clifton S."/>
            <person name="Chinwalla A.T."/>
            <person name="Mitreva M."/>
            <person name="Sodergren E."/>
            <person name="Weinstock G."/>
            <person name="Clifton S."/>
            <person name="Dooling D.J."/>
            <person name="Fulton B."/>
            <person name="Minx P."/>
            <person name="Pepin K.H."/>
            <person name="Johnson M."/>
            <person name="Bhonagiri V."/>
            <person name="Nash W.E."/>
            <person name="Mardis E.R."/>
            <person name="Wilson R.K."/>
        </authorList>
    </citation>
    <scope>NUCLEOTIDE SEQUENCE [LARGE SCALE GENOMIC DNA]</scope>
    <source>
        <strain evidence="1 2">ATCC 33806</strain>
    </source>
</reference>
<dbReference type="EMBL" id="ACEB01000046">
    <property type="protein sequence ID" value="EEG25824.1"/>
    <property type="molecule type" value="Genomic_DNA"/>
</dbReference>
<dbReference type="Proteomes" id="UP000006247">
    <property type="component" value="Unassembled WGS sequence"/>
</dbReference>
<protein>
    <recommendedName>
        <fullName evidence="3">Antitoxin VbhA domain-containing protein</fullName>
    </recommendedName>
</protein>
<evidence type="ECO:0000313" key="1">
    <source>
        <dbReference type="EMBL" id="EEG25824.1"/>
    </source>
</evidence>
<sequence>MNRKANTMYTLENAPLNPDTLESLKLIVNSIRFPNEEIPPETIHEFVLLALGEMSQEEVMERFNERMETERQKASAIAE</sequence>
<dbReference type="AlphaFoldDB" id="C0E6W3"/>
<gene>
    <name evidence="1" type="ORF">CORMATOL_02752</name>
</gene>
<evidence type="ECO:0000313" key="2">
    <source>
        <dbReference type="Proteomes" id="UP000006247"/>
    </source>
</evidence>
<evidence type="ECO:0008006" key="3">
    <source>
        <dbReference type="Google" id="ProtNLM"/>
    </source>
</evidence>
<proteinExistence type="predicted"/>
<dbReference type="HOGENOM" id="CLU_2600106_0_0_11"/>
<organism evidence="1 2">
    <name type="scientific">Corynebacterium matruchotii ATCC 33806</name>
    <dbReference type="NCBI Taxonomy" id="566549"/>
    <lineage>
        <taxon>Bacteria</taxon>
        <taxon>Bacillati</taxon>
        <taxon>Actinomycetota</taxon>
        <taxon>Actinomycetes</taxon>
        <taxon>Mycobacteriales</taxon>
        <taxon>Corynebacteriaceae</taxon>
        <taxon>Corynebacterium</taxon>
    </lineage>
</organism>
<comment type="caution">
    <text evidence="1">The sequence shown here is derived from an EMBL/GenBank/DDBJ whole genome shotgun (WGS) entry which is preliminary data.</text>
</comment>